<evidence type="ECO:0008006" key="4">
    <source>
        <dbReference type="Google" id="ProtNLM"/>
    </source>
</evidence>
<dbReference type="STRING" id="1328759.A0A5C2SFV5"/>
<reference evidence="2" key="1">
    <citation type="journal article" date="2018" name="Genome Biol. Evol.">
        <title>Genomics and development of Lentinus tigrinus, a white-rot wood-decaying mushroom with dimorphic fruiting bodies.</title>
        <authorList>
            <person name="Wu B."/>
            <person name="Xu Z."/>
            <person name="Knudson A."/>
            <person name="Carlson A."/>
            <person name="Chen N."/>
            <person name="Kovaka S."/>
            <person name="LaButti K."/>
            <person name="Lipzen A."/>
            <person name="Pennachio C."/>
            <person name="Riley R."/>
            <person name="Schakwitz W."/>
            <person name="Umezawa K."/>
            <person name="Ohm R.A."/>
            <person name="Grigoriev I.V."/>
            <person name="Nagy L.G."/>
            <person name="Gibbons J."/>
            <person name="Hibbett D."/>
        </authorList>
    </citation>
    <scope>NUCLEOTIDE SEQUENCE [LARGE SCALE GENOMIC DNA]</scope>
    <source>
        <strain evidence="2">ALCF2SS1-6</strain>
    </source>
</reference>
<feature type="region of interest" description="Disordered" evidence="1">
    <location>
        <begin position="224"/>
        <end position="299"/>
    </location>
</feature>
<dbReference type="OrthoDB" id="286814at2759"/>
<sequence length="395" mass="44390">MMSSVSTDPRLMQMLNIRMSEAVVDYFVDKLTMAVARATIAQPYKVAFELKTYSLMYFVHSMIASAELNMQVVLTAIVYLDRVRIDELWTYGDEFICERLAVGAFKTAFKWTYDERHHYTKWMAASHFTREDIDVMERHFLRLIDHRCWASPGAYLEHYVPLMQYVSRHNTYYARSKRASIFPPRKPEEPRIILPEHETEIVLEPALKDDSAVILPDLMYPDSDSPLSSPMSMSDDEFDMFSSDDEYFSSEDSPEVITPPDVARHGDAQPAAARAPAPASASASVGTDAHADSEDAAACQQTDANLGQVLQQKPSVAGAEMEARIRFYAADHGTVIYPSGTPQFVPPSPSNMPVQQSQCHYGLPSGTQPWHQMQAWRSASLSGNTTWGTFGLFIS</sequence>
<gene>
    <name evidence="2" type="ORF">L227DRAFT_652225</name>
</gene>
<dbReference type="AlphaFoldDB" id="A0A5C2SFV5"/>
<organism evidence="2 3">
    <name type="scientific">Lentinus tigrinus ALCF2SS1-6</name>
    <dbReference type="NCBI Taxonomy" id="1328759"/>
    <lineage>
        <taxon>Eukaryota</taxon>
        <taxon>Fungi</taxon>
        <taxon>Dikarya</taxon>
        <taxon>Basidiomycota</taxon>
        <taxon>Agaricomycotina</taxon>
        <taxon>Agaricomycetes</taxon>
        <taxon>Polyporales</taxon>
        <taxon>Polyporaceae</taxon>
        <taxon>Lentinus</taxon>
    </lineage>
</organism>
<evidence type="ECO:0000313" key="3">
    <source>
        <dbReference type="Proteomes" id="UP000313359"/>
    </source>
</evidence>
<evidence type="ECO:0000313" key="2">
    <source>
        <dbReference type="EMBL" id="RPD62084.1"/>
    </source>
</evidence>
<dbReference type="EMBL" id="ML122260">
    <property type="protein sequence ID" value="RPD62084.1"/>
    <property type="molecule type" value="Genomic_DNA"/>
</dbReference>
<proteinExistence type="predicted"/>
<protein>
    <recommendedName>
        <fullName evidence="4">Cyclin N-terminal domain-containing protein</fullName>
    </recommendedName>
</protein>
<dbReference type="Proteomes" id="UP000313359">
    <property type="component" value="Unassembled WGS sequence"/>
</dbReference>
<feature type="compositionally biased region" description="Low complexity" evidence="1">
    <location>
        <begin position="268"/>
        <end position="284"/>
    </location>
</feature>
<feature type="compositionally biased region" description="Low complexity" evidence="1">
    <location>
        <begin position="224"/>
        <end position="233"/>
    </location>
</feature>
<feature type="compositionally biased region" description="Acidic residues" evidence="1">
    <location>
        <begin position="234"/>
        <end position="254"/>
    </location>
</feature>
<name>A0A5C2SFV5_9APHY</name>
<dbReference type="CDD" id="cd20557">
    <property type="entry name" value="CYCLIN_ScPCL1-like"/>
    <property type="match status" value="1"/>
</dbReference>
<dbReference type="Gene3D" id="1.10.472.10">
    <property type="entry name" value="Cyclin-like"/>
    <property type="match status" value="1"/>
</dbReference>
<evidence type="ECO:0000256" key="1">
    <source>
        <dbReference type="SAM" id="MobiDB-lite"/>
    </source>
</evidence>
<accession>A0A5C2SFV5</accession>
<keyword evidence="3" id="KW-1185">Reference proteome</keyword>